<dbReference type="InParanoid" id="A0A0C3B7X9"/>
<dbReference type="EMBL" id="KN832994">
    <property type="protein sequence ID" value="KIM82413.1"/>
    <property type="molecule type" value="Genomic_DNA"/>
</dbReference>
<evidence type="ECO:0000313" key="3">
    <source>
        <dbReference type="EMBL" id="KIM82413.1"/>
    </source>
</evidence>
<name>A0A0C3B7X9_PILCF</name>
<sequence length="198" mass="22671">MYLNSTPFSTPHNNQHVSYGTPTTPFHTTYYYLESLPQPSSVHANTLPEFTTSSTRPFQHVDTLIQGQKRKRPTNENQDPRRKFTDTPIRPLKGRELQARIKFLDDEIARLKKDINELARERTLLPGAAPESRAYTGRTSENEKLQAVFSAISGIAKWNLPEFLYHTLRYQDENGKPVHRTTELVQPSQSHEAGIQSP</sequence>
<feature type="compositionally biased region" description="Polar residues" evidence="2">
    <location>
        <begin position="183"/>
        <end position="198"/>
    </location>
</feature>
<proteinExistence type="predicted"/>
<reference evidence="3 4" key="1">
    <citation type="submission" date="2014-04" db="EMBL/GenBank/DDBJ databases">
        <authorList>
            <consortium name="DOE Joint Genome Institute"/>
            <person name="Kuo A."/>
            <person name="Tarkka M."/>
            <person name="Buscot F."/>
            <person name="Kohler A."/>
            <person name="Nagy L.G."/>
            <person name="Floudas D."/>
            <person name="Copeland A."/>
            <person name="Barry K.W."/>
            <person name="Cichocki N."/>
            <person name="Veneault-Fourrey C."/>
            <person name="LaButti K."/>
            <person name="Lindquist E.A."/>
            <person name="Lipzen A."/>
            <person name="Lundell T."/>
            <person name="Morin E."/>
            <person name="Murat C."/>
            <person name="Sun H."/>
            <person name="Tunlid A."/>
            <person name="Henrissat B."/>
            <person name="Grigoriev I.V."/>
            <person name="Hibbett D.S."/>
            <person name="Martin F."/>
            <person name="Nordberg H.P."/>
            <person name="Cantor M.N."/>
            <person name="Hua S.X."/>
        </authorList>
    </citation>
    <scope>NUCLEOTIDE SEQUENCE [LARGE SCALE GENOMIC DNA]</scope>
    <source>
        <strain evidence="3 4">F 1598</strain>
    </source>
</reference>
<organism evidence="3 4">
    <name type="scientific">Piloderma croceum (strain F 1598)</name>
    <dbReference type="NCBI Taxonomy" id="765440"/>
    <lineage>
        <taxon>Eukaryota</taxon>
        <taxon>Fungi</taxon>
        <taxon>Dikarya</taxon>
        <taxon>Basidiomycota</taxon>
        <taxon>Agaricomycotina</taxon>
        <taxon>Agaricomycetes</taxon>
        <taxon>Agaricomycetidae</taxon>
        <taxon>Atheliales</taxon>
        <taxon>Atheliaceae</taxon>
        <taxon>Piloderma</taxon>
    </lineage>
</organism>
<feature type="region of interest" description="Disordered" evidence="2">
    <location>
        <begin position="179"/>
        <end position="198"/>
    </location>
</feature>
<feature type="compositionally biased region" description="Polar residues" evidence="2">
    <location>
        <begin position="44"/>
        <end position="57"/>
    </location>
</feature>
<feature type="coiled-coil region" evidence="1">
    <location>
        <begin position="94"/>
        <end position="121"/>
    </location>
</feature>
<accession>A0A0C3B7X9</accession>
<evidence type="ECO:0000256" key="1">
    <source>
        <dbReference type="SAM" id="Coils"/>
    </source>
</evidence>
<evidence type="ECO:0000313" key="4">
    <source>
        <dbReference type="Proteomes" id="UP000054166"/>
    </source>
</evidence>
<keyword evidence="4" id="KW-1185">Reference proteome</keyword>
<dbReference type="AlphaFoldDB" id="A0A0C3B7X9"/>
<gene>
    <name evidence="3" type="ORF">PILCRDRAFT_7814</name>
</gene>
<dbReference type="HOGENOM" id="CLU_1378598_0_0_1"/>
<feature type="region of interest" description="Disordered" evidence="2">
    <location>
        <begin position="44"/>
        <end position="88"/>
    </location>
</feature>
<protein>
    <submittedName>
        <fullName evidence="3">Uncharacterized protein</fullName>
    </submittedName>
</protein>
<dbReference type="Proteomes" id="UP000054166">
    <property type="component" value="Unassembled WGS sequence"/>
</dbReference>
<keyword evidence="1" id="KW-0175">Coiled coil</keyword>
<reference evidence="4" key="2">
    <citation type="submission" date="2015-01" db="EMBL/GenBank/DDBJ databases">
        <title>Evolutionary Origins and Diversification of the Mycorrhizal Mutualists.</title>
        <authorList>
            <consortium name="DOE Joint Genome Institute"/>
            <consortium name="Mycorrhizal Genomics Consortium"/>
            <person name="Kohler A."/>
            <person name="Kuo A."/>
            <person name="Nagy L.G."/>
            <person name="Floudas D."/>
            <person name="Copeland A."/>
            <person name="Barry K.W."/>
            <person name="Cichocki N."/>
            <person name="Veneault-Fourrey C."/>
            <person name="LaButti K."/>
            <person name="Lindquist E.A."/>
            <person name="Lipzen A."/>
            <person name="Lundell T."/>
            <person name="Morin E."/>
            <person name="Murat C."/>
            <person name="Riley R."/>
            <person name="Ohm R."/>
            <person name="Sun H."/>
            <person name="Tunlid A."/>
            <person name="Henrissat B."/>
            <person name="Grigoriev I.V."/>
            <person name="Hibbett D.S."/>
            <person name="Martin F."/>
        </authorList>
    </citation>
    <scope>NUCLEOTIDE SEQUENCE [LARGE SCALE GENOMIC DNA]</scope>
    <source>
        <strain evidence="4">F 1598</strain>
    </source>
</reference>
<evidence type="ECO:0000256" key="2">
    <source>
        <dbReference type="SAM" id="MobiDB-lite"/>
    </source>
</evidence>